<protein>
    <submittedName>
        <fullName evidence="1">Uncharacterized protein</fullName>
    </submittedName>
</protein>
<evidence type="ECO:0000313" key="1">
    <source>
        <dbReference type="EMBL" id="KAH7908852.1"/>
    </source>
</evidence>
<keyword evidence="2" id="KW-1185">Reference proteome</keyword>
<reference evidence="1" key="1">
    <citation type="journal article" date="2021" name="New Phytol.">
        <title>Evolutionary innovations through gain and loss of genes in the ectomycorrhizal Boletales.</title>
        <authorList>
            <person name="Wu G."/>
            <person name="Miyauchi S."/>
            <person name="Morin E."/>
            <person name="Kuo A."/>
            <person name="Drula E."/>
            <person name="Varga T."/>
            <person name="Kohler A."/>
            <person name="Feng B."/>
            <person name="Cao Y."/>
            <person name="Lipzen A."/>
            <person name="Daum C."/>
            <person name="Hundley H."/>
            <person name="Pangilinan J."/>
            <person name="Johnson J."/>
            <person name="Barry K."/>
            <person name="LaButti K."/>
            <person name="Ng V."/>
            <person name="Ahrendt S."/>
            <person name="Min B."/>
            <person name="Choi I.G."/>
            <person name="Park H."/>
            <person name="Plett J.M."/>
            <person name="Magnuson J."/>
            <person name="Spatafora J.W."/>
            <person name="Nagy L.G."/>
            <person name="Henrissat B."/>
            <person name="Grigoriev I.V."/>
            <person name="Yang Z.L."/>
            <person name="Xu J."/>
            <person name="Martin F.M."/>
        </authorList>
    </citation>
    <scope>NUCLEOTIDE SEQUENCE</scope>
    <source>
        <strain evidence="1">ATCC 28755</strain>
    </source>
</reference>
<proteinExistence type="predicted"/>
<evidence type="ECO:0000313" key="2">
    <source>
        <dbReference type="Proteomes" id="UP000790377"/>
    </source>
</evidence>
<organism evidence="1 2">
    <name type="scientific">Hygrophoropsis aurantiaca</name>
    <dbReference type="NCBI Taxonomy" id="72124"/>
    <lineage>
        <taxon>Eukaryota</taxon>
        <taxon>Fungi</taxon>
        <taxon>Dikarya</taxon>
        <taxon>Basidiomycota</taxon>
        <taxon>Agaricomycotina</taxon>
        <taxon>Agaricomycetes</taxon>
        <taxon>Agaricomycetidae</taxon>
        <taxon>Boletales</taxon>
        <taxon>Coniophorineae</taxon>
        <taxon>Hygrophoropsidaceae</taxon>
        <taxon>Hygrophoropsis</taxon>
    </lineage>
</organism>
<sequence>MSGQGHSTQLEPAVDNCHVPLITAPPDGPVDGKATTELQLESDHSVRLDNLGPMVVNSDGTLSRIANWQHMTEPERERTMRVLAVRNKIRLEKQQTNEIQ</sequence>
<comment type="caution">
    <text evidence="1">The sequence shown here is derived from an EMBL/GenBank/DDBJ whole genome shotgun (WGS) entry which is preliminary data.</text>
</comment>
<dbReference type="EMBL" id="MU267794">
    <property type="protein sequence ID" value="KAH7908852.1"/>
    <property type="molecule type" value="Genomic_DNA"/>
</dbReference>
<name>A0ACB8A823_9AGAM</name>
<gene>
    <name evidence="1" type="ORF">BJ138DRAFT_307203</name>
</gene>
<dbReference type="Proteomes" id="UP000790377">
    <property type="component" value="Unassembled WGS sequence"/>
</dbReference>
<accession>A0ACB8A823</accession>